<sequence length="332" mass="38526">MSRRSNSPAPLPSPPPSDDGSYGSDDSDGSVQPPYTPQELGAMFLAFYKFLTTLHYDEASLKIPPLTGWPQITRTSPKFAHFKSDYTLEVLRHLPYFNQKPPAQFYPASELLDFTEISRETLKFYHAYDRDSEFWSTEDKVDERDVVGFSRARENGSLFYLLVKDCEIIEDLVEGSGAQSSIPVEEFFESLKEQYQTLKLIPSPGRETIYAERVHEIERRIMEEEVHAQTEDWGTYLDIQYIRQIYRDHGWPNSFRLEEASKVIDDWQDEVEKGPRRSMWWSECQIPLMGRIYNQEQCTLLWLGGSEPMVSQVWTATDERLAAIAENRSGKF</sequence>
<evidence type="ECO:0000256" key="1">
    <source>
        <dbReference type="SAM" id="MobiDB-lite"/>
    </source>
</evidence>
<proteinExistence type="predicted"/>
<keyword evidence="3" id="KW-1185">Reference proteome</keyword>
<dbReference type="Proteomes" id="UP001489902">
    <property type="component" value="Chromosome 6"/>
</dbReference>
<reference evidence="2 3" key="1">
    <citation type="submission" date="2024-04" db="EMBL/GenBank/DDBJ databases">
        <title>Complete genome sequence of Fusarium acuminatum.</title>
        <authorList>
            <person name="Lan B."/>
        </authorList>
    </citation>
    <scope>NUCLEOTIDE SEQUENCE [LARGE SCALE GENOMIC DNA]</scope>
    <source>
        <strain evidence="2">1A</strain>
    </source>
</reference>
<evidence type="ECO:0000313" key="3">
    <source>
        <dbReference type="Proteomes" id="UP001489902"/>
    </source>
</evidence>
<accession>A0ABZ2XBU9</accession>
<feature type="region of interest" description="Disordered" evidence="1">
    <location>
        <begin position="1"/>
        <end position="35"/>
    </location>
</feature>
<organism evidence="2 3">
    <name type="scientific">Fusarium acuminatum</name>
    <dbReference type="NCBI Taxonomy" id="5515"/>
    <lineage>
        <taxon>Eukaryota</taxon>
        <taxon>Fungi</taxon>
        <taxon>Dikarya</taxon>
        <taxon>Ascomycota</taxon>
        <taxon>Pezizomycotina</taxon>
        <taxon>Sordariomycetes</taxon>
        <taxon>Hypocreomycetidae</taxon>
        <taxon>Hypocreales</taxon>
        <taxon>Nectriaceae</taxon>
        <taxon>Fusarium</taxon>
        <taxon>Fusarium tricinctum species complex</taxon>
    </lineage>
</organism>
<dbReference type="EMBL" id="CP151265">
    <property type="protein sequence ID" value="WZH49244.1"/>
    <property type="molecule type" value="Genomic_DNA"/>
</dbReference>
<evidence type="ECO:0000313" key="2">
    <source>
        <dbReference type="EMBL" id="WZH49244.1"/>
    </source>
</evidence>
<name>A0ABZ2XBU9_9HYPO</name>
<protein>
    <submittedName>
        <fullName evidence="2">Uncharacterized protein</fullName>
    </submittedName>
</protein>
<gene>
    <name evidence="2" type="ORF">QYS62_010441</name>
</gene>